<protein>
    <submittedName>
        <fullName evidence="6">Uncharacterized protein LOC109704890</fullName>
    </submittedName>
</protein>
<keyword evidence="1" id="KW-0808">Transferase</keyword>
<organism evidence="5 6">
    <name type="scientific">Ananas comosus</name>
    <name type="common">Pineapple</name>
    <name type="synonym">Ananas ananas</name>
    <dbReference type="NCBI Taxonomy" id="4615"/>
    <lineage>
        <taxon>Eukaryota</taxon>
        <taxon>Viridiplantae</taxon>
        <taxon>Streptophyta</taxon>
        <taxon>Embryophyta</taxon>
        <taxon>Tracheophyta</taxon>
        <taxon>Spermatophyta</taxon>
        <taxon>Magnoliopsida</taxon>
        <taxon>Liliopsida</taxon>
        <taxon>Poales</taxon>
        <taxon>Bromeliaceae</taxon>
        <taxon>Bromelioideae</taxon>
        <taxon>Ananas</taxon>
    </lineage>
</organism>
<dbReference type="GO" id="GO:0016779">
    <property type="term" value="F:nucleotidyltransferase activity"/>
    <property type="evidence" value="ECO:0007669"/>
    <property type="project" value="UniProtKB-KW"/>
</dbReference>
<dbReference type="SUPFAM" id="SSF56672">
    <property type="entry name" value="DNA/RNA polymerases"/>
    <property type="match status" value="1"/>
</dbReference>
<evidence type="ECO:0000256" key="2">
    <source>
        <dbReference type="ARBA" id="ARBA00022695"/>
    </source>
</evidence>
<evidence type="ECO:0000313" key="5">
    <source>
        <dbReference type="Proteomes" id="UP000515123"/>
    </source>
</evidence>
<dbReference type="FunFam" id="3.30.70.270:FF:000063">
    <property type="entry name" value="Zinc knuckle domaincontaining protein"/>
    <property type="match status" value="1"/>
</dbReference>
<dbReference type="OrthoDB" id="783906at2759"/>
<dbReference type="RefSeq" id="XP_020081265.1">
    <property type="nucleotide sequence ID" value="XM_020225676.1"/>
</dbReference>
<dbReference type="InterPro" id="IPR021109">
    <property type="entry name" value="Peptidase_aspartic_dom_sf"/>
</dbReference>
<keyword evidence="2" id="KW-0548">Nucleotidyltransferase</keyword>
<dbReference type="Pfam" id="PF08284">
    <property type="entry name" value="RVP_2"/>
    <property type="match status" value="1"/>
</dbReference>
<proteinExistence type="predicted"/>
<reference evidence="6" key="2">
    <citation type="submission" date="2025-08" db="UniProtKB">
        <authorList>
            <consortium name="RefSeq"/>
        </authorList>
    </citation>
    <scope>IDENTIFICATION</scope>
    <source>
        <tissue evidence="6">Leaf</tissue>
    </source>
</reference>
<reference evidence="5" key="1">
    <citation type="journal article" date="2015" name="Nat. Genet.">
        <title>The pineapple genome and the evolution of CAM photosynthesis.</title>
        <authorList>
            <person name="Ming R."/>
            <person name="VanBuren R."/>
            <person name="Wai C.M."/>
            <person name="Tang H."/>
            <person name="Schatz M.C."/>
            <person name="Bowers J.E."/>
            <person name="Lyons E."/>
            <person name="Wang M.L."/>
            <person name="Chen J."/>
            <person name="Biggers E."/>
            <person name="Zhang J."/>
            <person name="Huang L."/>
            <person name="Zhang L."/>
            <person name="Miao W."/>
            <person name="Zhang J."/>
            <person name="Ye Z."/>
            <person name="Miao C."/>
            <person name="Lin Z."/>
            <person name="Wang H."/>
            <person name="Zhou H."/>
            <person name="Yim W.C."/>
            <person name="Priest H.D."/>
            <person name="Zheng C."/>
            <person name="Woodhouse M."/>
            <person name="Edger P.P."/>
            <person name="Guyot R."/>
            <person name="Guo H.B."/>
            <person name="Guo H."/>
            <person name="Zheng G."/>
            <person name="Singh R."/>
            <person name="Sharma A."/>
            <person name="Min X."/>
            <person name="Zheng Y."/>
            <person name="Lee H."/>
            <person name="Gurtowski J."/>
            <person name="Sedlazeck F.J."/>
            <person name="Harkess A."/>
            <person name="McKain M.R."/>
            <person name="Liao Z."/>
            <person name="Fang J."/>
            <person name="Liu J."/>
            <person name="Zhang X."/>
            <person name="Zhang Q."/>
            <person name="Hu W."/>
            <person name="Qin Y."/>
            <person name="Wang K."/>
            <person name="Chen L.Y."/>
            <person name="Shirley N."/>
            <person name="Lin Y.R."/>
            <person name="Liu L.Y."/>
            <person name="Hernandez A.G."/>
            <person name="Wright C.L."/>
            <person name="Bulone V."/>
            <person name="Tuskan G.A."/>
            <person name="Heath K."/>
            <person name="Zee F."/>
            <person name="Moore P.H."/>
            <person name="Sunkar R."/>
            <person name="Leebens-Mack J.H."/>
            <person name="Mockler T."/>
            <person name="Bennetzen J.L."/>
            <person name="Freeling M."/>
            <person name="Sankoff D."/>
            <person name="Paterson A.H."/>
            <person name="Zhu X."/>
            <person name="Yang X."/>
            <person name="Smith J.A."/>
            <person name="Cushman J.C."/>
            <person name="Paull R.E."/>
            <person name="Yu Q."/>
        </authorList>
    </citation>
    <scope>NUCLEOTIDE SEQUENCE [LARGE SCALE GENOMIC DNA]</scope>
    <source>
        <strain evidence="5">cv. F153</strain>
    </source>
</reference>
<evidence type="ECO:0000256" key="4">
    <source>
        <dbReference type="ARBA" id="ARBA00022759"/>
    </source>
</evidence>
<evidence type="ECO:0000256" key="1">
    <source>
        <dbReference type="ARBA" id="ARBA00022679"/>
    </source>
</evidence>
<dbReference type="Gene3D" id="3.30.70.270">
    <property type="match status" value="1"/>
</dbReference>
<name>A0A6P5EIK7_ANACO</name>
<keyword evidence="3" id="KW-0540">Nuclease</keyword>
<dbReference type="InterPro" id="IPR043128">
    <property type="entry name" value="Rev_trsase/Diguanyl_cyclase"/>
</dbReference>
<dbReference type="Gene3D" id="2.40.70.10">
    <property type="entry name" value="Acid Proteases"/>
    <property type="match status" value="1"/>
</dbReference>
<dbReference type="InterPro" id="IPR043502">
    <property type="entry name" value="DNA/RNA_pol_sf"/>
</dbReference>
<dbReference type="AlphaFoldDB" id="A0A6P5EIK7"/>
<dbReference type="InterPro" id="IPR050951">
    <property type="entry name" value="Retrovirus_Pol_polyprotein"/>
</dbReference>
<dbReference type="PANTHER" id="PTHR37984">
    <property type="entry name" value="PROTEIN CBG26694"/>
    <property type="match status" value="1"/>
</dbReference>
<dbReference type="GO" id="GO:0004519">
    <property type="term" value="F:endonuclease activity"/>
    <property type="evidence" value="ECO:0007669"/>
    <property type="project" value="UniProtKB-KW"/>
</dbReference>
<dbReference type="PANTHER" id="PTHR37984:SF5">
    <property type="entry name" value="PROTEIN NYNRIN-LIKE"/>
    <property type="match status" value="1"/>
</dbReference>
<evidence type="ECO:0000256" key="3">
    <source>
        <dbReference type="ARBA" id="ARBA00022722"/>
    </source>
</evidence>
<evidence type="ECO:0000313" key="6">
    <source>
        <dbReference type="RefSeq" id="XP_020081265.1"/>
    </source>
</evidence>
<keyword evidence="4" id="KW-0378">Hydrolase</keyword>
<dbReference type="GeneID" id="109704890"/>
<dbReference type="Proteomes" id="UP000515123">
    <property type="component" value="Unplaced"/>
</dbReference>
<sequence length="152" mass="17210">MTRSAPSGRVFAAQAQTEEPAEAEERHMLAVLKKLKDFGVILGMDWLSKYYATIDCRSKGGALVDPRKVEAIKDWPRPTNVMEVRSFVDLAGYYRRFVEGFSKIVIPLTHLTQKGTKFVWNDECDRSFQELKERLTTTPVLALPVQGEDCGL</sequence>
<keyword evidence="4" id="KW-0255">Endonuclease</keyword>
<gene>
    <name evidence="6" type="primary">LOC109704890</name>
</gene>
<accession>A0A6P5EIK7</accession>
<keyword evidence="5" id="KW-1185">Reference proteome</keyword>